<feature type="domain" description="Phospholipase C/D" evidence="1">
    <location>
        <begin position="6"/>
        <end position="85"/>
    </location>
</feature>
<evidence type="ECO:0000313" key="2">
    <source>
        <dbReference type="EMBL" id="MFD1206594.1"/>
    </source>
</evidence>
<dbReference type="Pfam" id="PF00882">
    <property type="entry name" value="Zn_dep_PLPC"/>
    <property type="match status" value="1"/>
</dbReference>
<dbReference type="EMBL" id="JBHTLT010000126">
    <property type="protein sequence ID" value="MFD1206594.1"/>
    <property type="molecule type" value="Genomic_DNA"/>
</dbReference>
<proteinExistence type="predicted"/>
<dbReference type="InterPro" id="IPR029002">
    <property type="entry name" value="PLPC/GPLD1"/>
</dbReference>
<sequence length="205" mass="23862">MGSRMMHLLIANRIADRFSIEDQAALLLGGIAPDAVTPKEVSHFFTGDVTDYSRSIDYEGFLRKYHSQQESYYILGYYTHLIADDIWLKGFYLPWLKNRMEANENLGELYHNDFRLLNGKLLEHYGSKDDLKKLLQVVTPISDLEEVMAKDVEKFLPYVFEDMKYDKEAVNEKLRVFTFEQIVGYIETSIEIGSLKVEQILSKNK</sequence>
<reference evidence="3" key="1">
    <citation type="journal article" date="2019" name="Int. J. Syst. Evol. Microbiol.">
        <title>The Global Catalogue of Microorganisms (GCM) 10K type strain sequencing project: providing services to taxonomists for standard genome sequencing and annotation.</title>
        <authorList>
            <consortium name="The Broad Institute Genomics Platform"/>
            <consortium name="The Broad Institute Genome Sequencing Center for Infectious Disease"/>
            <person name="Wu L."/>
            <person name="Ma J."/>
        </authorList>
    </citation>
    <scope>NUCLEOTIDE SEQUENCE [LARGE SCALE GENOMIC DNA]</scope>
    <source>
        <strain evidence="3">CCUG 53915</strain>
    </source>
</reference>
<evidence type="ECO:0000259" key="1">
    <source>
        <dbReference type="Pfam" id="PF00882"/>
    </source>
</evidence>
<name>A0ABW3U1U1_9BACL</name>
<protein>
    <submittedName>
        <fullName evidence="2">Zinc dependent phospholipase C family protein</fullName>
    </submittedName>
</protein>
<accession>A0ABW3U1U1</accession>
<evidence type="ECO:0000313" key="3">
    <source>
        <dbReference type="Proteomes" id="UP001597231"/>
    </source>
</evidence>
<organism evidence="2 3">
    <name type="scientific">Sporosarcina contaminans</name>
    <dbReference type="NCBI Taxonomy" id="633403"/>
    <lineage>
        <taxon>Bacteria</taxon>
        <taxon>Bacillati</taxon>
        <taxon>Bacillota</taxon>
        <taxon>Bacilli</taxon>
        <taxon>Bacillales</taxon>
        <taxon>Caryophanaceae</taxon>
        <taxon>Sporosarcina</taxon>
    </lineage>
</organism>
<dbReference type="Proteomes" id="UP001597231">
    <property type="component" value="Unassembled WGS sequence"/>
</dbReference>
<gene>
    <name evidence="2" type="ORF">ACFQ38_15975</name>
</gene>
<dbReference type="RefSeq" id="WP_381482143.1">
    <property type="nucleotide sequence ID" value="NZ_JBHTLT010000126.1"/>
</dbReference>
<keyword evidence="3" id="KW-1185">Reference proteome</keyword>
<comment type="caution">
    <text evidence="2">The sequence shown here is derived from an EMBL/GenBank/DDBJ whole genome shotgun (WGS) entry which is preliminary data.</text>
</comment>